<keyword evidence="3" id="KW-1185">Reference proteome</keyword>
<dbReference type="Proteomes" id="UP000036756">
    <property type="component" value="Unassembled WGS sequence"/>
</dbReference>
<dbReference type="OrthoDB" id="1954095at2"/>
<dbReference type="STRING" id="1121307.CLCY_8c01050"/>
<name>A0A0J8DGP9_CLOCY</name>
<feature type="domain" description="N-acetyltransferase" evidence="1">
    <location>
        <begin position="124"/>
        <end position="257"/>
    </location>
</feature>
<sequence length="257" mass="30031">MARFAGEIDFKRIEKNLKESVLNYDELKGVFKEGHFVISDLNPISFAYPVRYADGVLIKHYTKTHNELLDICTLLCNELDDKIYLANIEKKNSKSFIDLGFCERYEVLKLYKIILTLREENYDYTFENYTSEYTDEINHLHKKVFGFSLAKDKDILSSGDSKVYTRLCFKDGECIGYYSFKINSSVLYGYLIKIVVEDEYSESDVRDAIMQDLSNFLLKKGITFVFIDCSDVDELSFFTEAGFRVYNKSYIMVKKLI</sequence>
<reference evidence="2 3" key="1">
    <citation type="submission" date="2015-06" db="EMBL/GenBank/DDBJ databases">
        <title>Draft genome sequence of the purine-degrading Clostridium cylindrosporum HC-1 (DSM 605).</title>
        <authorList>
            <person name="Poehlein A."/>
            <person name="Schiel-Bengelsdorf B."/>
            <person name="Bengelsdorf F."/>
            <person name="Daniel R."/>
            <person name="Duerre P."/>
        </authorList>
    </citation>
    <scope>NUCLEOTIDE SEQUENCE [LARGE SCALE GENOMIC DNA]</scope>
    <source>
        <strain evidence="2 3">DSM 605</strain>
    </source>
</reference>
<protein>
    <recommendedName>
        <fullName evidence="1">N-acetyltransferase domain-containing protein</fullName>
    </recommendedName>
</protein>
<dbReference type="GO" id="GO:0016747">
    <property type="term" value="F:acyltransferase activity, transferring groups other than amino-acyl groups"/>
    <property type="evidence" value="ECO:0007669"/>
    <property type="project" value="InterPro"/>
</dbReference>
<evidence type="ECO:0000313" key="2">
    <source>
        <dbReference type="EMBL" id="KMT23368.1"/>
    </source>
</evidence>
<dbReference type="RefSeq" id="WP_048569181.1">
    <property type="nucleotide sequence ID" value="NZ_LFVU01000001.1"/>
</dbReference>
<dbReference type="EMBL" id="LFVU01000001">
    <property type="protein sequence ID" value="KMT23368.1"/>
    <property type="molecule type" value="Genomic_DNA"/>
</dbReference>
<accession>A0A0J8DGP9</accession>
<dbReference type="PROSITE" id="PS51186">
    <property type="entry name" value="GNAT"/>
    <property type="match status" value="1"/>
</dbReference>
<dbReference type="AlphaFoldDB" id="A0A0J8DGP9"/>
<gene>
    <name evidence="2" type="ORF">CLCY_8c01050</name>
</gene>
<proteinExistence type="predicted"/>
<dbReference type="SUPFAM" id="SSF55729">
    <property type="entry name" value="Acyl-CoA N-acyltransferases (Nat)"/>
    <property type="match status" value="1"/>
</dbReference>
<evidence type="ECO:0000259" key="1">
    <source>
        <dbReference type="PROSITE" id="PS51186"/>
    </source>
</evidence>
<dbReference type="InterPro" id="IPR000182">
    <property type="entry name" value="GNAT_dom"/>
</dbReference>
<dbReference type="PATRIC" id="fig|1121307.3.peg.2561"/>
<organism evidence="2 3">
    <name type="scientific">Clostridium cylindrosporum DSM 605</name>
    <dbReference type="NCBI Taxonomy" id="1121307"/>
    <lineage>
        <taxon>Bacteria</taxon>
        <taxon>Bacillati</taxon>
        <taxon>Bacillota</taxon>
        <taxon>Clostridia</taxon>
        <taxon>Eubacteriales</taxon>
        <taxon>Clostridiaceae</taxon>
        <taxon>Clostridium</taxon>
    </lineage>
</organism>
<comment type="caution">
    <text evidence="2">The sequence shown here is derived from an EMBL/GenBank/DDBJ whole genome shotgun (WGS) entry which is preliminary data.</text>
</comment>
<dbReference type="InterPro" id="IPR016181">
    <property type="entry name" value="Acyl_CoA_acyltransferase"/>
</dbReference>
<dbReference type="Gene3D" id="3.40.630.30">
    <property type="match status" value="1"/>
</dbReference>
<evidence type="ECO:0000313" key="3">
    <source>
        <dbReference type="Proteomes" id="UP000036756"/>
    </source>
</evidence>